<evidence type="ECO:0000256" key="1">
    <source>
        <dbReference type="SAM" id="MobiDB-lite"/>
    </source>
</evidence>
<evidence type="ECO:0000313" key="2">
    <source>
        <dbReference type="Proteomes" id="UP000887569"/>
    </source>
</evidence>
<dbReference type="AlphaFoldDB" id="A0A914ZMF6"/>
<name>A0A914ZMF6_PARUN</name>
<evidence type="ECO:0000313" key="3">
    <source>
        <dbReference type="WBParaSite" id="PgB03_g127_t01"/>
    </source>
</evidence>
<feature type="region of interest" description="Disordered" evidence="1">
    <location>
        <begin position="1"/>
        <end position="35"/>
    </location>
</feature>
<reference evidence="3" key="1">
    <citation type="submission" date="2022-11" db="UniProtKB">
        <authorList>
            <consortium name="WormBaseParasite"/>
        </authorList>
    </citation>
    <scope>IDENTIFICATION</scope>
</reference>
<keyword evidence="2" id="KW-1185">Reference proteome</keyword>
<sequence length="103" mass="11105">VHSTAIHFKSPDKSETTSNTIVASPSSKKSSSLEMERITLPFPPIAETTISTSSAMLQTTSSQYSLHHTTSGDEASATVRITTIIEKSLPKDANFSYISEEVT</sequence>
<organism evidence="2 3">
    <name type="scientific">Parascaris univalens</name>
    <name type="common">Nematode worm</name>
    <dbReference type="NCBI Taxonomy" id="6257"/>
    <lineage>
        <taxon>Eukaryota</taxon>
        <taxon>Metazoa</taxon>
        <taxon>Ecdysozoa</taxon>
        <taxon>Nematoda</taxon>
        <taxon>Chromadorea</taxon>
        <taxon>Rhabditida</taxon>
        <taxon>Spirurina</taxon>
        <taxon>Ascaridomorpha</taxon>
        <taxon>Ascaridoidea</taxon>
        <taxon>Ascarididae</taxon>
        <taxon>Parascaris</taxon>
    </lineage>
</organism>
<protein>
    <submittedName>
        <fullName evidence="3">Uncharacterized protein</fullName>
    </submittedName>
</protein>
<accession>A0A914ZMF6</accession>
<dbReference type="Proteomes" id="UP000887569">
    <property type="component" value="Unplaced"/>
</dbReference>
<dbReference type="WBParaSite" id="PgB03_g127_t01">
    <property type="protein sequence ID" value="PgB03_g127_t01"/>
    <property type="gene ID" value="PgB03_g127"/>
</dbReference>
<proteinExistence type="predicted"/>